<reference evidence="3" key="1">
    <citation type="submission" date="2020-10" db="EMBL/GenBank/DDBJ databases">
        <authorList>
            <person name="Kusch S."/>
        </authorList>
    </citation>
    <scope>NUCLEOTIDE SEQUENCE</scope>
    <source>
        <strain evidence="3">SwB9</strain>
    </source>
</reference>
<dbReference type="OrthoDB" id="194443at2759"/>
<feature type="domain" description="BTB" evidence="2">
    <location>
        <begin position="42"/>
        <end position="109"/>
    </location>
</feature>
<dbReference type="Proteomes" id="UP000624404">
    <property type="component" value="Unassembled WGS sequence"/>
</dbReference>
<sequence>MALKRSRSRSFSMSAMPEYNAEVVTNKPKNESTPYMDSFGTDLAQINVDQGNRMKIFHVYKKKLCDKIPHFNQLFEGNHDPFVELPDISPSTFDVLVEWVYTDCLRGIEIVKASDSDHKSSSISWNPVELCILAERLLLTGLMDRVMEVVRKLDRSEDVYYNHKTLKLIYMRTFLGSNIRQYVTQNAAYAVRNFDKSSSLSTTHLLYVMEEHTDFAHDYLDITRTGNLEDPREGPGCQFHVHREHEECPVPKYMDDGKITIREYENGLEKTKPSPKKPRLPPGSQRKMQPNKELILALDQNSDYSTATRQSGSSSC</sequence>
<dbReference type="InterPro" id="IPR011333">
    <property type="entry name" value="SKP1/BTB/POZ_sf"/>
</dbReference>
<name>A0A8H2W1C8_9HELO</name>
<comment type="caution">
    <text evidence="3">The sequence shown here is derived from an EMBL/GenBank/DDBJ whole genome shotgun (WGS) entry which is preliminary data.</text>
</comment>
<feature type="region of interest" description="Disordered" evidence="1">
    <location>
        <begin position="265"/>
        <end position="316"/>
    </location>
</feature>
<proteinExistence type="predicted"/>
<evidence type="ECO:0000313" key="3">
    <source>
        <dbReference type="EMBL" id="CAD6448905.1"/>
    </source>
</evidence>
<feature type="compositionally biased region" description="Polar residues" evidence="1">
    <location>
        <begin position="299"/>
        <end position="316"/>
    </location>
</feature>
<dbReference type="PROSITE" id="PS50097">
    <property type="entry name" value="BTB"/>
    <property type="match status" value="1"/>
</dbReference>
<keyword evidence="4" id="KW-1185">Reference proteome</keyword>
<evidence type="ECO:0000256" key="1">
    <source>
        <dbReference type="SAM" id="MobiDB-lite"/>
    </source>
</evidence>
<organism evidence="3 4">
    <name type="scientific">Sclerotinia trifoliorum</name>
    <dbReference type="NCBI Taxonomy" id="28548"/>
    <lineage>
        <taxon>Eukaryota</taxon>
        <taxon>Fungi</taxon>
        <taxon>Dikarya</taxon>
        <taxon>Ascomycota</taxon>
        <taxon>Pezizomycotina</taxon>
        <taxon>Leotiomycetes</taxon>
        <taxon>Helotiales</taxon>
        <taxon>Sclerotiniaceae</taxon>
        <taxon>Sclerotinia</taxon>
    </lineage>
</organism>
<dbReference type="InterPro" id="IPR000210">
    <property type="entry name" value="BTB/POZ_dom"/>
</dbReference>
<evidence type="ECO:0000259" key="2">
    <source>
        <dbReference type="PROSITE" id="PS50097"/>
    </source>
</evidence>
<dbReference type="Pfam" id="PF00651">
    <property type="entry name" value="BTB"/>
    <property type="match status" value="1"/>
</dbReference>
<dbReference type="Gene3D" id="3.30.710.10">
    <property type="entry name" value="Potassium Channel Kv1.1, Chain A"/>
    <property type="match status" value="1"/>
</dbReference>
<dbReference type="AlphaFoldDB" id="A0A8H2W1C8"/>
<dbReference type="EMBL" id="CAJHIA010000033">
    <property type="protein sequence ID" value="CAD6448905.1"/>
    <property type="molecule type" value="Genomic_DNA"/>
</dbReference>
<dbReference type="SUPFAM" id="SSF54695">
    <property type="entry name" value="POZ domain"/>
    <property type="match status" value="1"/>
</dbReference>
<protein>
    <submittedName>
        <fullName evidence="3">800102ff-70ec-4de3-b9d6-de3eaf6115dc</fullName>
    </submittedName>
</protein>
<dbReference type="CDD" id="cd18186">
    <property type="entry name" value="BTB_POZ_ZBTB_KLHL-like"/>
    <property type="match status" value="1"/>
</dbReference>
<accession>A0A8H2W1C8</accession>
<gene>
    <name evidence="3" type="ORF">SCLTRI_LOCUS8698</name>
</gene>
<evidence type="ECO:0000313" key="4">
    <source>
        <dbReference type="Proteomes" id="UP000624404"/>
    </source>
</evidence>